<organism evidence="2 6">
    <name type="scientific">Haloferax mediterranei (strain ATCC 33500 / DSM 1411 / JCM 8866 / NBRC 14739 / NCIMB 2177 / R-4)</name>
    <name type="common">Halobacterium mediterranei</name>
    <dbReference type="NCBI Taxonomy" id="523841"/>
    <lineage>
        <taxon>Archaea</taxon>
        <taxon>Methanobacteriati</taxon>
        <taxon>Methanobacteriota</taxon>
        <taxon>Stenosarchaea group</taxon>
        <taxon>Halobacteria</taxon>
        <taxon>Halobacteriales</taxon>
        <taxon>Haloferacaceae</taxon>
        <taxon>Haloferax</taxon>
    </lineage>
</organism>
<feature type="compositionally biased region" description="Basic and acidic residues" evidence="1">
    <location>
        <begin position="18"/>
        <end position="38"/>
    </location>
</feature>
<keyword evidence="7" id="KW-1185">Reference proteome</keyword>
<feature type="compositionally biased region" description="Basic and acidic residues" evidence="1">
    <location>
        <begin position="1"/>
        <end position="11"/>
    </location>
</feature>
<feature type="compositionally biased region" description="Basic and acidic residues" evidence="1">
    <location>
        <begin position="59"/>
        <end position="72"/>
    </location>
</feature>
<geneLocation type="plasmid" evidence="3 8">
    <name>HMPLAS3</name>
</geneLocation>
<name>I3R8Z6_HALMT</name>
<dbReference type="KEGG" id="hme:HFX_4011"/>
<evidence type="ECO:0000313" key="4">
    <source>
        <dbReference type="EMBL" id="ELZ97623.1"/>
    </source>
</evidence>
<evidence type="ECO:0000313" key="9">
    <source>
        <dbReference type="Proteomes" id="UP000299011"/>
    </source>
</evidence>
<reference evidence="5 9" key="6">
    <citation type="submission" date="2019-04" db="EMBL/GenBank/DDBJ databases">
        <title>Methylomes of two halophilic Archaea, Haloarcula marismortui and Haloferax mediterranei.</title>
        <authorList>
            <person name="DasSarma S."/>
            <person name="DasSarma P."/>
            <person name="DasSarma S."/>
            <person name="Fomenkov A."/>
            <person name="Vincze T."/>
            <person name="Anton B.P."/>
            <person name="Roberts R.J."/>
        </authorList>
    </citation>
    <scope>NUCLEOTIDE SEQUENCE [LARGE SCALE GENOMIC DNA]</scope>
    <source>
        <strain evidence="5">ATCC 33500</strain>
        <strain evidence="9">ATCC 33500 / DSM 1411 / JCM 8866 / NBRC 14739 / NCIMB 2177 / R-4</strain>
        <plasmid evidence="5 9">pHME132</plasmid>
    </source>
</reference>
<evidence type="ECO:0000256" key="1">
    <source>
        <dbReference type="SAM" id="MobiDB-lite"/>
    </source>
</evidence>
<dbReference type="EMBL" id="CP001869">
    <property type="protein sequence ID" value="AFK20706.1"/>
    <property type="molecule type" value="Genomic_DNA"/>
</dbReference>
<dbReference type="EMBL" id="AOLO01000014">
    <property type="protein sequence ID" value="ELZ97623.1"/>
    <property type="molecule type" value="Genomic_DNA"/>
</dbReference>
<feature type="region of interest" description="Disordered" evidence="1">
    <location>
        <begin position="1"/>
        <end position="72"/>
    </location>
</feature>
<reference evidence="2" key="5">
    <citation type="submission" date="2014-05" db="EMBL/GenBank/DDBJ databases">
        <authorList>
            <person name="Wang L."/>
            <person name="Yang H."/>
            <person name="Xiang H."/>
        </authorList>
    </citation>
    <scope>NUCLEOTIDE SEQUENCE</scope>
    <source>
        <strain evidence="2">CGMCC 1.2087</strain>
        <plasmid evidence="2">pHM100</plasmid>
    </source>
</reference>
<dbReference type="Proteomes" id="UP000027075">
    <property type="component" value="Plasmid HMPLAS3"/>
</dbReference>
<dbReference type="Proteomes" id="UP000299011">
    <property type="component" value="Plasmid pHME132"/>
</dbReference>
<dbReference type="Proteomes" id="UP000006469">
    <property type="component" value="Plasmid pHM100"/>
</dbReference>
<dbReference type="EMBL" id="CP039142">
    <property type="protein sequence ID" value="QCQ77391.1"/>
    <property type="molecule type" value="Genomic_DNA"/>
</dbReference>
<geneLocation type="plasmid" evidence="2 6">
    <name>pHM100</name>
</geneLocation>
<reference evidence="2" key="1">
    <citation type="journal article" date="2012" name="Appl. Environ. Microbiol.">
        <title>Identification of the haloarchaeal phasin (PhaP) that functions in polyhydroxyalkanoate accumulation and granule formation in Haloferax mediterranei.</title>
        <authorList>
            <person name="Cai S."/>
            <person name="Cai L."/>
            <person name="Liu H."/>
            <person name="Liu X."/>
            <person name="Han J."/>
            <person name="Zhou J."/>
            <person name="Xiang H."/>
        </authorList>
    </citation>
    <scope>NUCLEOTIDE SEQUENCE</scope>
    <source>
        <strain evidence="2">CGMCC 1.2087</strain>
    </source>
</reference>
<evidence type="ECO:0000313" key="5">
    <source>
        <dbReference type="EMBL" id="QCQ77391.1"/>
    </source>
</evidence>
<evidence type="ECO:0000313" key="7">
    <source>
        <dbReference type="Proteomes" id="UP000011603"/>
    </source>
</evidence>
<dbReference type="AlphaFoldDB" id="I3R8Z6"/>
<dbReference type="EMBL" id="CP007552">
    <property type="protein sequence ID" value="AHZ24037.1"/>
    <property type="molecule type" value="Genomic_DNA"/>
</dbReference>
<geneLocation type="plasmid" evidence="5 9">
    <name>pHME132</name>
</geneLocation>
<evidence type="ECO:0000313" key="8">
    <source>
        <dbReference type="Proteomes" id="UP000027075"/>
    </source>
</evidence>
<proteinExistence type="predicted"/>
<dbReference type="HOGENOM" id="CLU_2712687_0_0_2"/>
<reference evidence="2 6" key="2">
    <citation type="journal article" date="2012" name="J. Bacteriol.">
        <title>Complete genome sequence of the metabolically versatile halophilic archaeon Haloferax mediterranei, a poly(3-hydroxybutyrate-co-3-hydroxyvalerate) producer.</title>
        <authorList>
            <person name="Han J."/>
            <person name="Zhang F."/>
            <person name="Hou J."/>
            <person name="Liu X."/>
            <person name="Li M."/>
            <person name="Liu H."/>
            <person name="Cai L."/>
            <person name="Zhang B."/>
            <person name="Chen Y."/>
            <person name="Zhou J."/>
            <person name="Hu S."/>
            <person name="Xiang H."/>
        </authorList>
    </citation>
    <scope>NUCLEOTIDE SEQUENCE [LARGE SCALE GENOMIC DNA]</scope>
    <source>
        <strain evidence="6">ATCC 33500 / DSM 1411 / JCM 8866 / NBRC 14739 / NCIMB 2177 / R-4</strain>
        <strain evidence="2">CGMCC 1.2087</strain>
        <plasmid evidence="6">pHM100</plasmid>
    </source>
</reference>
<evidence type="ECO:0000313" key="2">
    <source>
        <dbReference type="EMBL" id="AFK20706.1"/>
    </source>
</evidence>
<reference evidence="3 8" key="4">
    <citation type="submission" date="2014-04" db="EMBL/GenBank/DDBJ databases">
        <title>Transcriptional profiles of Haloferax mediterranei on the basis of nitrogen availability.</title>
        <authorList>
            <person name="Bautista V."/>
        </authorList>
    </citation>
    <scope>NUCLEOTIDE SEQUENCE [LARGE SCALE GENOMIC DNA]</scope>
    <source>
        <strain evidence="3">ATCC 33500</strain>
        <strain evidence="8">ATCC 33500 / DSM 1411 / JCM 8866 / NBRC 14739 / NCIMB 2177 / R-4</strain>
        <plasmid evidence="3">HMPLAS3</plasmid>
        <plasmid evidence="8">Plasmid HMPLAS3</plasmid>
    </source>
</reference>
<dbReference type="Proteomes" id="UP000011603">
    <property type="component" value="Unassembled WGS sequence"/>
</dbReference>
<protein>
    <submittedName>
        <fullName evidence="2">Uncharacterized protein</fullName>
    </submittedName>
</protein>
<keyword evidence="2" id="KW-0614">Plasmid</keyword>
<accession>I3R8Z6</accession>
<reference evidence="4 7" key="3">
    <citation type="journal article" date="2014" name="PLoS Genet.">
        <title>Phylogenetically driven sequencing of extremely halophilic archaea reveals strategies for static and dynamic osmo-response.</title>
        <authorList>
            <person name="Becker E.A."/>
            <person name="Seitzer P.M."/>
            <person name="Tritt A."/>
            <person name="Larsen D."/>
            <person name="Krusor M."/>
            <person name="Yao A.I."/>
            <person name="Wu D."/>
            <person name="Madern D."/>
            <person name="Eisen J.A."/>
            <person name="Darling A.E."/>
            <person name="Facciotti M.T."/>
        </authorList>
    </citation>
    <scope>NUCLEOTIDE SEQUENCE [LARGE SCALE GENOMIC DNA]</scope>
    <source>
        <strain evidence="4">ATCC 33500</strain>
        <strain evidence="7">ATCC 33500 / DSM 1411 / JCM 8866 / NBRC 14739 / NCIMB 2177 / R-4</strain>
    </source>
</reference>
<evidence type="ECO:0000313" key="3">
    <source>
        <dbReference type="EMBL" id="AHZ24037.1"/>
    </source>
</evidence>
<evidence type="ECO:0000313" key="6">
    <source>
        <dbReference type="Proteomes" id="UP000006469"/>
    </source>
</evidence>
<gene>
    <name evidence="2" type="ordered locus">HFX_4011</name>
    <name evidence="3" type="ORF">BM92_19745</name>
    <name evidence="4" type="ORF">C439_16943</name>
    <name evidence="5" type="ORF">E6P09_18910</name>
</gene>
<sequence>MGKSAFSDRARSGNVAGLHDETVERHVDDPALEMHEGKPPVISSGTARCGPRTDATNSEPERTTETRSNRGR</sequence>